<evidence type="ECO:0000256" key="2">
    <source>
        <dbReference type="ARBA" id="ARBA00022737"/>
    </source>
</evidence>
<organism evidence="6 7">
    <name type="scientific">Phascolomyces articulosus</name>
    <dbReference type="NCBI Taxonomy" id="60185"/>
    <lineage>
        <taxon>Eukaryota</taxon>
        <taxon>Fungi</taxon>
        <taxon>Fungi incertae sedis</taxon>
        <taxon>Mucoromycota</taxon>
        <taxon>Mucoromycotina</taxon>
        <taxon>Mucoromycetes</taxon>
        <taxon>Mucorales</taxon>
        <taxon>Lichtheimiaceae</taxon>
        <taxon>Phascolomyces</taxon>
    </lineage>
</organism>
<feature type="region of interest" description="Disordered" evidence="3">
    <location>
        <begin position="483"/>
        <end position="551"/>
    </location>
</feature>
<dbReference type="PANTHER" id="PTHR46093">
    <property type="entry name" value="ACYL-COA-BINDING DOMAIN-CONTAINING PROTEIN 5"/>
    <property type="match status" value="1"/>
</dbReference>
<evidence type="ECO:0000256" key="3">
    <source>
        <dbReference type="SAM" id="MobiDB-lite"/>
    </source>
</evidence>
<dbReference type="SUPFAM" id="SSF117281">
    <property type="entry name" value="Kelch motif"/>
    <property type="match status" value="2"/>
</dbReference>
<evidence type="ECO:0000313" key="6">
    <source>
        <dbReference type="EMBL" id="KAI9278960.1"/>
    </source>
</evidence>
<keyword evidence="7" id="KW-1185">Reference proteome</keyword>
<gene>
    <name evidence="6" type="ORF">BDA99DRAFT_531688</name>
</gene>
<sequence length="551" mass="59495">MLLPSTWQSHLSWLLFIIYITTIQVRAQDDQQPQQPQQCDPPPNSIPTNYSDFSAILIQQRIYLTGGNMDETNIWTLDISQGLNIQCPVWNPQETSSEVAIEPYSDGIAFAGLEGQIYVQAGDGGTVDMDNMVLYNTSSTTWVNAPVNISGPLPESRAQMSATMDTTSGIAWFYGGRATEAKQAAGESAYYNDFYSFNTQTSTWDWPPVRYAWGQRPARYGHTSSIIGNQIFILGGKTAVVNASGDTWVTYPADFQSVLVFDTDGQKAVTMATIGDTPDGKVGFSAALAPDGHSIVVFGGQDTVTGQSSQDVYLLDTCTLQWSNPGITGTPPSPRSGHQAVTYDHYMLILMGYNNESAGEFASDIGILDMSTWQWIDNLPAIQESINAASKPECRFTMPHMPDSNGNGGGDGNSGLPYDPTVISNPNQSSDNSTQVALGVSFGVGGFLLIMGALVFYIRKLRKDAHTPSPRWLPDVLKKETQLPTPLPPPAVPAAAAKPPLSLASTASSSSPSLSNINNSSTTTTIKPNNNNNISMENYNSNPTENPIDRV</sequence>
<keyword evidence="4" id="KW-0812">Transmembrane</keyword>
<dbReference type="AlphaFoldDB" id="A0AAD5KCV4"/>
<dbReference type="Pfam" id="PF24681">
    <property type="entry name" value="Kelch_KLHDC2_KLHL20_DRC7"/>
    <property type="match status" value="1"/>
</dbReference>
<keyword evidence="4" id="KW-1133">Transmembrane helix</keyword>
<evidence type="ECO:0008006" key="8">
    <source>
        <dbReference type="Google" id="ProtNLM"/>
    </source>
</evidence>
<dbReference type="Gene3D" id="2.120.10.80">
    <property type="entry name" value="Kelch-type beta propeller"/>
    <property type="match status" value="2"/>
</dbReference>
<accession>A0AAD5KCV4</accession>
<keyword evidence="4" id="KW-0472">Membrane</keyword>
<name>A0AAD5KCV4_9FUNG</name>
<proteinExistence type="predicted"/>
<feature type="transmembrane region" description="Helical" evidence="4">
    <location>
        <begin position="436"/>
        <end position="458"/>
    </location>
</feature>
<evidence type="ECO:0000313" key="7">
    <source>
        <dbReference type="Proteomes" id="UP001209540"/>
    </source>
</evidence>
<feature type="compositionally biased region" description="Low complexity" evidence="3">
    <location>
        <begin position="493"/>
        <end position="543"/>
    </location>
</feature>
<feature type="signal peptide" evidence="5">
    <location>
        <begin position="1"/>
        <end position="27"/>
    </location>
</feature>
<feature type="chain" id="PRO_5042003443" description="Galactose oxidase" evidence="5">
    <location>
        <begin position="28"/>
        <end position="551"/>
    </location>
</feature>
<dbReference type="PANTHER" id="PTHR46093:SF3">
    <property type="entry name" value="ACYL-COA-BINDING DOMAIN-CONTAINING PROTEIN 4"/>
    <property type="match status" value="1"/>
</dbReference>
<dbReference type="Proteomes" id="UP001209540">
    <property type="component" value="Unassembled WGS sequence"/>
</dbReference>
<evidence type="ECO:0000256" key="5">
    <source>
        <dbReference type="SAM" id="SignalP"/>
    </source>
</evidence>
<evidence type="ECO:0000256" key="4">
    <source>
        <dbReference type="SAM" id="Phobius"/>
    </source>
</evidence>
<feature type="region of interest" description="Disordered" evidence="3">
    <location>
        <begin position="402"/>
        <end position="430"/>
    </location>
</feature>
<dbReference type="EMBL" id="JAIXMP010000001">
    <property type="protein sequence ID" value="KAI9278960.1"/>
    <property type="molecule type" value="Genomic_DNA"/>
</dbReference>
<keyword evidence="5" id="KW-0732">Signal</keyword>
<evidence type="ECO:0000256" key="1">
    <source>
        <dbReference type="ARBA" id="ARBA00022441"/>
    </source>
</evidence>
<reference evidence="6" key="1">
    <citation type="journal article" date="2022" name="IScience">
        <title>Evolution of zygomycete secretomes and the origins of terrestrial fungal ecologies.</title>
        <authorList>
            <person name="Chang Y."/>
            <person name="Wang Y."/>
            <person name="Mondo S."/>
            <person name="Ahrendt S."/>
            <person name="Andreopoulos W."/>
            <person name="Barry K."/>
            <person name="Beard J."/>
            <person name="Benny G.L."/>
            <person name="Blankenship S."/>
            <person name="Bonito G."/>
            <person name="Cuomo C."/>
            <person name="Desiro A."/>
            <person name="Gervers K.A."/>
            <person name="Hundley H."/>
            <person name="Kuo A."/>
            <person name="LaButti K."/>
            <person name="Lang B.F."/>
            <person name="Lipzen A."/>
            <person name="O'Donnell K."/>
            <person name="Pangilinan J."/>
            <person name="Reynolds N."/>
            <person name="Sandor L."/>
            <person name="Smith M.E."/>
            <person name="Tsang A."/>
            <person name="Grigoriev I.V."/>
            <person name="Stajich J.E."/>
            <person name="Spatafora J.W."/>
        </authorList>
    </citation>
    <scope>NUCLEOTIDE SEQUENCE</scope>
    <source>
        <strain evidence="6">RSA 2281</strain>
    </source>
</reference>
<reference evidence="6" key="2">
    <citation type="submission" date="2023-02" db="EMBL/GenBank/DDBJ databases">
        <authorList>
            <consortium name="DOE Joint Genome Institute"/>
            <person name="Mondo S.J."/>
            <person name="Chang Y."/>
            <person name="Wang Y."/>
            <person name="Ahrendt S."/>
            <person name="Andreopoulos W."/>
            <person name="Barry K."/>
            <person name="Beard J."/>
            <person name="Benny G.L."/>
            <person name="Blankenship S."/>
            <person name="Bonito G."/>
            <person name="Cuomo C."/>
            <person name="Desiro A."/>
            <person name="Gervers K.A."/>
            <person name="Hundley H."/>
            <person name="Kuo A."/>
            <person name="LaButti K."/>
            <person name="Lang B.F."/>
            <person name="Lipzen A."/>
            <person name="O'Donnell K."/>
            <person name="Pangilinan J."/>
            <person name="Reynolds N."/>
            <person name="Sandor L."/>
            <person name="Smith M.W."/>
            <person name="Tsang A."/>
            <person name="Grigoriev I.V."/>
            <person name="Stajich J.E."/>
            <person name="Spatafora J.W."/>
        </authorList>
    </citation>
    <scope>NUCLEOTIDE SEQUENCE</scope>
    <source>
        <strain evidence="6">RSA 2281</strain>
    </source>
</reference>
<keyword evidence="1" id="KW-0880">Kelch repeat</keyword>
<dbReference type="InterPro" id="IPR015915">
    <property type="entry name" value="Kelch-typ_b-propeller"/>
</dbReference>
<keyword evidence="2" id="KW-0677">Repeat</keyword>
<comment type="caution">
    <text evidence="6">The sequence shown here is derived from an EMBL/GenBank/DDBJ whole genome shotgun (WGS) entry which is preliminary data.</text>
</comment>
<protein>
    <recommendedName>
        <fullName evidence="8">Galactose oxidase</fullName>
    </recommendedName>
</protein>